<gene>
    <name evidence="2" type="ORF">CBF35_07645</name>
</gene>
<feature type="transmembrane region" description="Helical" evidence="1">
    <location>
        <begin position="37"/>
        <end position="57"/>
    </location>
</feature>
<dbReference type="PANTHER" id="PTHR34351:SF2">
    <property type="entry name" value="DUF58 DOMAIN-CONTAINING PROTEIN"/>
    <property type="match status" value="1"/>
</dbReference>
<keyword evidence="1" id="KW-0472">Membrane</keyword>
<dbReference type="GeneID" id="98568238"/>
<evidence type="ECO:0000313" key="2">
    <source>
        <dbReference type="EMBL" id="RST95423.1"/>
    </source>
</evidence>
<dbReference type="RefSeq" id="WP_126779740.1">
    <property type="nucleotide sequence ID" value="NZ_CAUQJP010000064.1"/>
</dbReference>
<name>A0A429ZNZ6_9ENTE</name>
<protein>
    <submittedName>
        <fullName evidence="2">Uncharacterized protein</fullName>
    </submittedName>
</protein>
<evidence type="ECO:0000313" key="3">
    <source>
        <dbReference type="Proteomes" id="UP000287239"/>
    </source>
</evidence>
<sequence>MKIKQKKGALINNLLWLLFLIALLSLASIFNQLIFWLTFYFFLVLLLSSTLIIFLPLKQLIPKSSKEIIFTKGSKEPLILELSYKYQALSSLVQLTGDLLIAGDTYRVTYANHACQWDLAFLPRGTYPNPLIQLTVTDYFGLLKHQRFIQLDTHIVVLPKEQGVLAEKIYQRLSTASKKLLIADHMDNFQLKAFKPFRDGEDYHGIDWKLSAKKQTYIVKEVEKELKNAISLAFYGLANPNFETTLGAFYDFQQTYQEALACSSVKLVTDKNKLISDPTLLNFAEVRPITDEVQALTSLLASLPEKNQLVIFTTDMTNYLEELLDNTEQNIFVILVRPQQKIDLYYS</sequence>
<keyword evidence="1" id="KW-1133">Transmembrane helix</keyword>
<dbReference type="Proteomes" id="UP000287239">
    <property type="component" value="Unassembled WGS sequence"/>
</dbReference>
<reference evidence="2 3" key="1">
    <citation type="submission" date="2017-05" db="EMBL/GenBank/DDBJ databases">
        <title>Vagococcus spp. assemblies.</title>
        <authorList>
            <person name="Gulvik C.A."/>
        </authorList>
    </citation>
    <scope>NUCLEOTIDE SEQUENCE [LARGE SCALE GENOMIC DNA]</scope>
    <source>
        <strain evidence="2 3">NCFB 2777</strain>
    </source>
</reference>
<dbReference type="AlphaFoldDB" id="A0A429ZNZ6"/>
<organism evidence="2 3">
    <name type="scientific">Vagococcus salmoninarum</name>
    <dbReference type="NCBI Taxonomy" id="2739"/>
    <lineage>
        <taxon>Bacteria</taxon>
        <taxon>Bacillati</taxon>
        <taxon>Bacillota</taxon>
        <taxon>Bacilli</taxon>
        <taxon>Lactobacillales</taxon>
        <taxon>Enterococcaceae</taxon>
        <taxon>Vagococcus</taxon>
    </lineage>
</organism>
<evidence type="ECO:0000256" key="1">
    <source>
        <dbReference type="SAM" id="Phobius"/>
    </source>
</evidence>
<comment type="caution">
    <text evidence="2">The sequence shown here is derived from an EMBL/GenBank/DDBJ whole genome shotgun (WGS) entry which is preliminary data.</text>
</comment>
<accession>A0A429ZNZ6</accession>
<dbReference type="EMBL" id="NGJU01000010">
    <property type="protein sequence ID" value="RST95423.1"/>
    <property type="molecule type" value="Genomic_DNA"/>
</dbReference>
<keyword evidence="3" id="KW-1185">Reference proteome</keyword>
<dbReference type="OrthoDB" id="9778037at2"/>
<dbReference type="PANTHER" id="PTHR34351">
    <property type="entry name" value="SLR1927 PROTEIN-RELATED"/>
    <property type="match status" value="1"/>
</dbReference>
<proteinExistence type="predicted"/>
<keyword evidence="1" id="KW-0812">Transmembrane</keyword>